<dbReference type="GO" id="GO:0000981">
    <property type="term" value="F:DNA-binding transcription factor activity, RNA polymerase II-specific"/>
    <property type="evidence" value="ECO:0007669"/>
    <property type="project" value="InterPro"/>
</dbReference>
<evidence type="ECO:0000256" key="1">
    <source>
        <dbReference type="ARBA" id="ARBA00023242"/>
    </source>
</evidence>
<organism evidence="2 3">
    <name type="scientific">Drechmeria coniospora</name>
    <name type="common">Nematophagous fungus</name>
    <name type="synonym">Meria coniospora</name>
    <dbReference type="NCBI Taxonomy" id="98403"/>
    <lineage>
        <taxon>Eukaryota</taxon>
        <taxon>Fungi</taxon>
        <taxon>Dikarya</taxon>
        <taxon>Ascomycota</taxon>
        <taxon>Pezizomycotina</taxon>
        <taxon>Sordariomycetes</taxon>
        <taxon>Hypocreomycetidae</taxon>
        <taxon>Hypocreales</taxon>
        <taxon>Ophiocordycipitaceae</taxon>
        <taxon>Drechmeria</taxon>
    </lineage>
</organism>
<dbReference type="InParanoid" id="A0A151GB98"/>
<evidence type="ECO:0008006" key="4">
    <source>
        <dbReference type="Google" id="ProtNLM"/>
    </source>
</evidence>
<dbReference type="SUPFAM" id="SSF57701">
    <property type="entry name" value="Zn2/Cys6 DNA-binding domain"/>
    <property type="match status" value="1"/>
</dbReference>
<proteinExistence type="predicted"/>
<dbReference type="CDD" id="cd00067">
    <property type="entry name" value="GAL4"/>
    <property type="match status" value="1"/>
</dbReference>
<protein>
    <recommendedName>
        <fullName evidence="4">Zn(2)-C6 fungal-type domain-containing protein</fullName>
    </recommendedName>
</protein>
<name>A0A151GB98_DRECN</name>
<dbReference type="GO" id="GO:0008270">
    <property type="term" value="F:zinc ion binding"/>
    <property type="evidence" value="ECO:0007669"/>
    <property type="project" value="InterPro"/>
</dbReference>
<dbReference type="RefSeq" id="XP_040653748.1">
    <property type="nucleotide sequence ID" value="XM_040803644.1"/>
</dbReference>
<reference evidence="2 3" key="1">
    <citation type="journal article" date="2016" name="Sci. Rep.">
        <title>Insights into Adaptations to a Near-Obligate Nematode Endoparasitic Lifestyle from the Finished Genome of Drechmeria coniospora.</title>
        <authorList>
            <person name="Zhang L."/>
            <person name="Zhou Z."/>
            <person name="Guo Q."/>
            <person name="Fokkens L."/>
            <person name="Miskei M."/>
            <person name="Pocsi I."/>
            <person name="Zhang W."/>
            <person name="Chen M."/>
            <person name="Wang L."/>
            <person name="Sun Y."/>
            <person name="Donzelli B.G."/>
            <person name="Gibson D.M."/>
            <person name="Nelson D.R."/>
            <person name="Luo J.G."/>
            <person name="Rep M."/>
            <person name="Liu H."/>
            <person name="Yang S."/>
            <person name="Wang J."/>
            <person name="Krasnoff S.B."/>
            <person name="Xu Y."/>
            <person name="Molnar I."/>
            <person name="Lin M."/>
        </authorList>
    </citation>
    <scope>NUCLEOTIDE SEQUENCE [LARGE SCALE GENOMIC DNA]</scope>
    <source>
        <strain evidence="2 3">ARSEF 6962</strain>
    </source>
</reference>
<dbReference type="Gene3D" id="4.10.240.10">
    <property type="entry name" value="Zn(2)-C6 fungal-type DNA-binding domain"/>
    <property type="match status" value="1"/>
</dbReference>
<evidence type="ECO:0000313" key="3">
    <source>
        <dbReference type="Proteomes" id="UP000076580"/>
    </source>
</evidence>
<dbReference type="EMBL" id="LAYC01000003">
    <property type="protein sequence ID" value="KYK54396.1"/>
    <property type="molecule type" value="Genomic_DNA"/>
</dbReference>
<dbReference type="InterPro" id="IPR036864">
    <property type="entry name" value="Zn2-C6_fun-type_DNA-bd_sf"/>
</dbReference>
<keyword evidence="1" id="KW-0539">Nucleus</keyword>
<comment type="caution">
    <text evidence="2">The sequence shown here is derived from an EMBL/GenBank/DDBJ whole genome shotgun (WGS) entry which is preliminary data.</text>
</comment>
<evidence type="ECO:0000313" key="2">
    <source>
        <dbReference type="EMBL" id="KYK54396.1"/>
    </source>
</evidence>
<gene>
    <name evidence="2" type="ORF">DCS_06354</name>
</gene>
<keyword evidence="3" id="KW-1185">Reference proteome</keyword>
<dbReference type="InterPro" id="IPR001138">
    <property type="entry name" value="Zn2Cys6_DnaBD"/>
</dbReference>
<dbReference type="GeneID" id="63718997"/>
<dbReference type="Proteomes" id="UP000076580">
    <property type="component" value="Chromosome 03"/>
</dbReference>
<accession>A0A151GB98</accession>
<dbReference type="AlphaFoldDB" id="A0A151GB98"/>
<sequence>MQAQRTDTYMRCEEPCRQRKIRCTPAPNDRDCLSCIRLKKKCVFAPTKNRVGSVESMKGVIQTESSLESVGARSAQRVDDPSLTVASGVYAFRNNDGTHRLLGEIYFVTADEDEGFGKRDTSEDEGAFGSHSASIGLADRYGGAPTSSWETPVVCSKLRSIDNSRPYTPMQSAIPGRAATNVGMSDHSLYLNCNCAECMGPHGQRQDTSGRPPYNTMDTYPSVYGQPAVGGAGPCVVRPGMQASPTESAIPQAEGWLPETFPYQQYTCSAPMGGMDGYYIINN</sequence>